<comment type="caution">
    <text evidence="2">The sequence shown here is derived from an EMBL/GenBank/DDBJ whole genome shotgun (WGS) entry which is preliminary data.</text>
</comment>
<dbReference type="AlphaFoldDB" id="A0A6A6NET7"/>
<dbReference type="Proteomes" id="UP000467840">
    <property type="component" value="Chromosome 11"/>
</dbReference>
<dbReference type="GO" id="GO:0000124">
    <property type="term" value="C:SAGA complex"/>
    <property type="evidence" value="ECO:0007669"/>
    <property type="project" value="InterPro"/>
</dbReference>
<proteinExistence type="predicted"/>
<dbReference type="InterPro" id="IPR021950">
    <property type="entry name" value="Spt20"/>
</dbReference>
<protein>
    <recommendedName>
        <fullName evidence="1">Spt20-like SEP domain-containing protein</fullName>
    </recommendedName>
</protein>
<evidence type="ECO:0000313" key="2">
    <source>
        <dbReference type="EMBL" id="KAF2323646.1"/>
    </source>
</evidence>
<dbReference type="GO" id="GO:0006357">
    <property type="term" value="P:regulation of transcription by RNA polymerase II"/>
    <property type="evidence" value="ECO:0007669"/>
    <property type="project" value="TreeGrafter"/>
</dbReference>
<dbReference type="EMBL" id="JAAGAX010000002">
    <property type="protein sequence ID" value="KAF2323646.1"/>
    <property type="molecule type" value="Genomic_DNA"/>
</dbReference>
<dbReference type="Pfam" id="PF12090">
    <property type="entry name" value="Spt20_SEP"/>
    <property type="match status" value="1"/>
</dbReference>
<accession>A0A6A6NET7</accession>
<feature type="domain" description="Spt20-like SEP" evidence="1">
    <location>
        <begin position="71"/>
        <end position="159"/>
    </location>
</feature>
<dbReference type="PANTHER" id="PTHR13526">
    <property type="entry name" value="TRANSCRIPTION FACTOR SPT20 HOMOLOG"/>
    <property type="match status" value="1"/>
</dbReference>
<dbReference type="InterPro" id="IPR046468">
    <property type="entry name" value="Spt20-like_SEP"/>
</dbReference>
<gene>
    <name evidence="2" type="ORF">GH714_036455</name>
</gene>
<dbReference type="GO" id="GO:0003712">
    <property type="term" value="F:transcription coregulator activity"/>
    <property type="evidence" value="ECO:0007669"/>
    <property type="project" value="InterPro"/>
</dbReference>
<keyword evidence="3" id="KW-1185">Reference proteome</keyword>
<evidence type="ECO:0000313" key="3">
    <source>
        <dbReference type="Proteomes" id="UP000467840"/>
    </source>
</evidence>
<dbReference type="PANTHER" id="PTHR13526:SF8">
    <property type="entry name" value="TRANSCRIPTION FACTOR SPT20 HOMOLOG"/>
    <property type="match status" value="1"/>
</dbReference>
<sequence length="236" mass="26024">MGVSFKVSKTGRRFCPKPVILPEPALDEVSGNSNDVSVIGSKNESSTRKLEGDLVEGSEDVSGISSSTISAHEVSFTLNLYADGYSIGKPSENEVALQATLQDGSKLLHPYDKTSETLFSSIESGQLPGDILDDMPCKYVNGTLICEVRDYRKCVSEQRSSILSIDGLPIINRVRLRMSLENVEVESRILKALQPQLFLDPTPKLDRLCNDPTPTRLDLGLSGLRRKRLRRCLKLL</sequence>
<name>A0A6A6NET7_HEVBR</name>
<organism evidence="2 3">
    <name type="scientific">Hevea brasiliensis</name>
    <name type="common">Para rubber tree</name>
    <name type="synonym">Siphonia brasiliensis</name>
    <dbReference type="NCBI Taxonomy" id="3981"/>
    <lineage>
        <taxon>Eukaryota</taxon>
        <taxon>Viridiplantae</taxon>
        <taxon>Streptophyta</taxon>
        <taxon>Embryophyta</taxon>
        <taxon>Tracheophyta</taxon>
        <taxon>Spermatophyta</taxon>
        <taxon>Magnoliopsida</taxon>
        <taxon>eudicotyledons</taxon>
        <taxon>Gunneridae</taxon>
        <taxon>Pentapetalae</taxon>
        <taxon>rosids</taxon>
        <taxon>fabids</taxon>
        <taxon>Malpighiales</taxon>
        <taxon>Euphorbiaceae</taxon>
        <taxon>Crotonoideae</taxon>
        <taxon>Micrandreae</taxon>
        <taxon>Hevea</taxon>
    </lineage>
</organism>
<evidence type="ECO:0000259" key="1">
    <source>
        <dbReference type="Pfam" id="PF12090"/>
    </source>
</evidence>
<reference evidence="2 3" key="1">
    <citation type="journal article" date="2020" name="Mol. Plant">
        <title>The Chromosome-Based Rubber Tree Genome Provides New Insights into Spurge Genome Evolution and Rubber Biosynthesis.</title>
        <authorList>
            <person name="Liu J."/>
            <person name="Shi C."/>
            <person name="Shi C.C."/>
            <person name="Li W."/>
            <person name="Zhang Q.J."/>
            <person name="Zhang Y."/>
            <person name="Li K."/>
            <person name="Lu H.F."/>
            <person name="Shi C."/>
            <person name="Zhu S.T."/>
            <person name="Xiao Z.Y."/>
            <person name="Nan H."/>
            <person name="Yue Y."/>
            <person name="Zhu X.G."/>
            <person name="Wu Y."/>
            <person name="Hong X.N."/>
            <person name="Fan G.Y."/>
            <person name="Tong Y."/>
            <person name="Zhang D."/>
            <person name="Mao C.L."/>
            <person name="Liu Y.L."/>
            <person name="Hao S.J."/>
            <person name="Liu W.Q."/>
            <person name="Lv M.Q."/>
            <person name="Zhang H.B."/>
            <person name="Liu Y."/>
            <person name="Hu-Tang G.R."/>
            <person name="Wang J.P."/>
            <person name="Wang J.H."/>
            <person name="Sun Y.H."/>
            <person name="Ni S.B."/>
            <person name="Chen W.B."/>
            <person name="Zhang X.C."/>
            <person name="Jiao Y.N."/>
            <person name="Eichler E.E."/>
            <person name="Li G.H."/>
            <person name="Liu X."/>
            <person name="Gao L.Z."/>
        </authorList>
    </citation>
    <scope>NUCLEOTIDE SEQUENCE [LARGE SCALE GENOMIC DNA]</scope>
    <source>
        <strain evidence="3">cv. GT1</strain>
        <tissue evidence="2">Leaf</tissue>
    </source>
</reference>